<dbReference type="Pfam" id="PF01168">
    <property type="entry name" value="Ala_racemase_N"/>
    <property type="match status" value="1"/>
</dbReference>
<dbReference type="InterPro" id="IPR029066">
    <property type="entry name" value="PLP-binding_barrel"/>
</dbReference>
<evidence type="ECO:0000256" key="1">
    <source>
        <dbReference type="ARBA" id="ARBA00022898"/>
    </source>
</evidence>
<dbReference type="SUPFAM" id="SSF51419">
    <property type="entry name" value="PLP-binding barrel"/>
    <property type="match status" value="2"/>
</dbReference>
<evidence type="ECO:0000256" key="4">
    <source>
        <dbReference type="SAM" id="MobiDB-lite"/>
    </source>
</evidence>
<feature type="compositionally biased region" description="Low complexity" evidence="4">
    <location>
        <begin position="341"/>
        <end position="350"/>
    </location>
</feature>
<comment type="similarity">
    <text evidence="2 3">Belongs to the pyridoxal phosphate-binding protein YggS/PROSC family.</text>
</comment>
<reference evidence="6" key="1">
    <citation type="submission" date="2021-03" db="EMBL/GenBank/DDBJ databases">
        <authorList>
            <person name="Bekaert M."/>
        </authorList>
    </citation>
    <scope>NUCLEOTIDE SEQUENCE</scope>
</reference>
<evidence type="ECO:0000313" key="6">
    <source>
        <dbReference type="EMBL" id="CAG2191393.1"/>
    </source>
</evidence>
<evidence type="ECO:0000256" key="2">
    <source>
        <dbReference type="HAMAP-Rule" id="MF_03225"/>
    </source>
</evidence>
<comment type="caution">
    <text evidence="6">The sequence shown here is derived from an EMBL/GenBank/DDBJ whole genome shotgun (WGS) entry which is preliminary data.</text>
</comment>
<evidence type="ECO:0000259" key="5">
    <source>
        <dbReference type="Pfam" id="PF01168"/>
    </source>
</evidence>
<protein>
    <recommendedName>
        <fullName evidence="2">Pyridoxal phosphate homeostasis protein</fullName>
        <shortName evidence="2">PLP homeostasis protein</shortName>
    </recommendedName>
</protein>
<dbReference type="AlphaFoldDB" id="A0A8S3QA30"/>
<dbReference type="OrthoDB" id="1915887at2759"/>
<dbReference type="PANTHER" id="PTHR10146:SF14">
    <property type="entry name" value="PYRIDOXAL PHOSPHATE HOMEOSTASIS PROTEIN"/>
    <property type="match status" value="1"/>
</dbReference>
<dbReference type="PANTHER" id="PTHR10146">
    <property type="entry name" value="PROLINE SYNTHETASE CO-TRANSCRIBED BACTERIAL HOMOLOG PROTEIN"/>
    <property type="match status" value="1"/>
</dbReference>
<dbReference type="CDD" id="cd06822">
    <property type="entry name" value="PLPDE_III_YBL036c_euk"/>
    <property type="match status" value="1"/>
</dbReference>
<feature type="modified residue" description="N6-(pyridoxal phosphate)lysine" evidence="2">
    <location>
        <position position="101"/>
    </location>
</feature>
<dbReference type="HAMAP" id="MF_02087">
    <property type="entry name" value="PLP_homeostasis"/>
    <property type="match status" value="1"/>
</dbReference>
<accession>A0A8S3QA30</accession>
<evidence type="ECO:0000256" key="3">
    <source>
        <dbReference type="RuleBase" id="RU004514"/>
    </source>
</evidence>
<organism evidence="6 7">
    <name type="scientific">Mytilus edulis</name>
    <name type="common">Blue mussel</name>
    <dbReference type="NCBI Taxonomy" id="6550"/>
    <lineage>
        <taxon>Eukaryota</taxon>
        <taxon>Metazoa</taxon>
        <taxon>Spiralia</taxon>
        <taxon>Lophotrochozoa</taxon>
        <taxon>Mollusca</taxon>
        <taxon>Bivalvia</taxon>
        <taxon>Autobranchia</taxon>
        <taxon>Pteriomorphia</taxon>
        <taxon>Mytilida</taxon>
        <taxon>Mytiloidea</taxon>
        <taxon>Mytilidae</taxon>
        <taxon>Mytilinae</taxon>
        <taxon>Mytilus</taxon>
    </lineage>
</organism>
<evidence type="ECO:0000313" key="7">
    <source>
        <dbReference type="Proteomes" id="UP000683360"/>
    </source>
</evidence>
<dbReference type="GO" id="GO:0030170">
    <property type="term" value="F:pyridoxal phosphate binding"/>
    <property type="evidence" value="ECO:0007669"/>
    <property type="project" value="UniProtKB-UniRule"/>
</dbReference>
<feature type="region of interest" description="Disordered" evidence="4">
    <location>
        <begin position="320"/>
        <end position="361"/>
    </location>
</feature>
<dbReference type="InterPro" id="IPR011078">
    <property type="entry name" value="PyrdxlP_homeostasis"/>
</dbReference>
<sequence length="374" mass="42827">MKKSGNGGDKNKFKELKRRTQREIRKAYWNYIDSIVSPPDLNKPQEKPNCMKRFWTFIKHKRMASTSSIQTALKTVNANIQNQISKKTEGAQNVRLVAVTKTKPVEDIITAYECGQRHFGENYIIELEEKTKHPRIQAICREIKWHFIGHVQTNKAKNLAAIPNLYMCETVHSEKLAKKLNKELEKAGKTEKLKVLVQVNTSREENKNGVSTSKVSDLVNLIRTKCTELEFKGLMTIGSFDHSLADGVNPDFVKLLKCRDDVCRRCNLKVEDIELSMGMSHDYEHAVKDIELSIGMSHDYEHAVELGSTNVRVGSTIFGARDPPKQSQNQEVIQEKEEESQQYQENNDSQHITKATDQEEVLENNTTRLRELAI</sequence>
<dbReference type="FunFam" id="3.20.20.10:FF:000018">
    <property type="entry name" value="Pyridoxal phosphate homeostasis protein"/>
    <property type="match status" value="1"/>
</dbReference>
<name>A0A8S3QA30_MYTED</name>
<dbReference type="NCBIfam" id="TIGR00044">
    <property type="entry name" value="YggS family pyridoxal phosphate-dependent enzyme"/>
    <property type="match status" value="1"/>
</dbReference>
<proteinExistence type="inferred from homology"/>
<comment type="function">
    <text evidence="2">Pyridoxal 5'-phosphate (PLP)-binding protein, which may be involved in intracellular homeostatic regulation of pyridoxal 5'-phosphate (PLP), the active form of vitamin B6.</text>
</comment>
<feature type="domain" description="Alanine racemase N-terminal" evidence="5">
    <location>
        <begin position="78"/>
        <end position="321"/>
    </location>
</feature>
<dbReference type="InterPro" id="IPR001608">
    <property type="entry name" value="Ala_racemase_N"/>
</dbReference>
<dbReference type="PROSITE" id="PS01211">
    <property type="entry name" value="UPF0001"/>
    <property type="match status" value="1"/>
</dbReference>
<dbReference type="EMBL" id="CAJPWZ010000360">
    <property type="protein sequence ID" value="CAG2191393.1"/>
    <property type="molecule type" value="Genomic_DNA"/>
</dbReference>
<dbReference type="Proteomes" id="UP000683360">
    <property type="component" value="Unassembled WGS sequence"/>
</dbReference>
<keyword evidence="7" id="KW-1185">Reference proteome</keyword>
<gene>
    <name evidence="6" type="ORF">MEDL_6612</name>
</gene>
<keyword evidence="1 2" id="KW-0663">Pyridoxal phosphate</keyword>
<dbReference type="Gene3D" id="3.20.20.10">
    <property type="entry name" value="Alanine racemase"/>
    <property type="match status" value="2"/>
</dbReference>